<dbReference type="InterPro" id="IPR016047">
    <property type="entry name" value="M23ase_b-sheet_dom"/>
</dbReference>
<dbReference type="EMBL" id="LGCL01000021">
    <property type="protein sequence ID" value="KPL77841.1"/>
    <property type="molecule type" value="Genomic_DNA"/>
</dbReference>
<gene>
    <name evidence="2" type="ORF">ADN00_08125</name>
</gene>
<dbReference type="STRING" id="1134406.ADN00_08125"/>
<evidence type="ECO:0000313" key="3">
    <source>
        <dbReference type="Proteomes" id="UP000050417"/>
    </source>
</evidence>
<dbReference type="PANTHER" id="PTHR21666:SF270">
    <property type="entry name" value="MUREIN HYDROLASE ACTIVATOR ENVC"/>
    <property type="match status" value="1"/>
</dbReference>
<dbReference type="InterPro" id="IPR018392">
    <property type="entry name" value="LysM"/>
</dbReference>
<dbReference type="SUPFAM" id="SSF54106">
    <property type="entry name" value="LysM domain"/>
    <property type="match status" value="1"/>
</dbReference>
<dbReference type="AlphaFoldDB" id="A0A0P6X456"/>
<dbReference type="CDD" id="cd12797">
    <property type="entry name" value="M23_peptidase"/>
    <property type="match status" value="1"/>
</dbReference>
<dbReference type="Gene3D" id="3.10.350.10">
    <property type="entry name" value="LysM domain"/>
    <property type="match status" value="1"/>
</dbReference>
<dbReference type="InterPro" id="IPR036779">
    <property type="entry name" value="LysM_dom_sf"/>
</dbReference>
<comment type="caution">
    <text evidence="2">The sequence shown here is derived from an EMBL/GenBank/DDBJ whole genome shotgun (WGS) entry which is preliminary data.</text>
</comment>
<dbReference type="CDD" id="cd00118">
    <property type="entry name" value="LysM"/>
    <property type="match status" value="1"/>
</dbReference>
<reference evidence="2 3" key="1">
    <citation type="submission" date="2015-07" db="EMBL/GenBank/DDBJ databases">
        <title>Genome sequence of Ornatilinea apprima DSM 23815.</title>
        <authorList>
            <person name="Hemp J."/>
            <person name="Ward L.M."/>
            <person name="Pace L.A."/>
            <person name="Fischer W.W."/>
        </authorList>
    </citation>
    <scope>NUCLEOTIDE SEQUENCE [LARGE SCALE GENOMIC DNA]</scope>
    <source>
        <strain evidence="2 3">P3M-1</strain>
    </source>
</reference>
<dbReference type="PANTHER" id="PTHR21666">
    <property type="entry name" value="PEPTIDASE-RELATED"/>
    <property type="match status" value="1"/>
</dbReference>
<keyword evidence="3" id="KW-1185">Reference proteome</keyword>
<sequence length="520" mass="56331">MKTGYFLQRAITFITLTVLGVSGVAGCTTGPDEIDPQWQATLQITPANLQPIQPDVAHSILSTLLPPTRVPGSPYLTPTPDPTREQPTLRIETLSYYVQPGDSLAQIAWAHNVSVEALIQANQLLNPDVIEVGQLILIPPPTPRGEGPSFKIIPDSELVNGPLEAIIDFSAWVERQGGRLSSYQMILDEEPYTGAEVLLRIAREYSVNPRLLAAILEYQSGWVTNANPPAEFEDYPFGYFDPQKSGLYHQAAWAANLLNRGYYLWKINAISGYVLTDGSVVPPSPAINAATAGVQNLFSHLYNYDGWLAAVSENGLFSTYRGLYGYPFDFSIDPLLPADLIQPPMQLPFEPGAVWSFTGGPHGGWGDGSAWAAIDFAPPGGGQGCVPNDAWVTAVADGVVTYAKNGLVLLDLDGDGLEHTGWTVVYLHIASYDRVNAGDTLRTGDRIGHASCEGGFSTGTHIHLARRYNGEWIAADGDLPFNLDGWISQGAGVEYNGSLVKSGQSVEALDYRSDANQIWR</sequence>
<dbReference type="Pfam" id="PF01476">
    <property type="entry name" value="LysM"/>
    <property type="match status" value="1"/>
</dbReference>
<dbReference type="OrthoDB" id="145893at2"/>
<organism evidence="2 3">
    <name type="scientific">Ornatilinea apprima</name>
    <dbReference type="NCBI Taxonomy" id="1134406"/>
    <lineage>
        <taxon>Bacteria</taxon>
        <taxon>Bacillati</taxon>
        <taxon>Chloroflexota</taxon>
        <taxon>Anaerolineae</taxon>
        <taxon>Anaerolineales</taxon>
        <taxon>Anaerolineaceae</taxon>
        <taxon>Ornatilinea</taxon>
    </lineage>
</organism>
<protein>
    <recommendedName>
        <fullName evidence="1">LysM domain-containing protein</fullName>
    </recommendedName>
</protein>
<dbReference type="InterPro" id="IPR011055">
    <property type="entry name" value="Dup_hybrid_motif"/>
</dbReference>
<dbReference type="PROSITE" id="PS51257">
    <property type="entry name" value="PROKAR_LIPOPROTEIN"/>
    <property type="match status" value="1"/>
</dbReference>
<dbReference type="PROSITE" id="PS51782">
    <property type="entry name" value="LYSM"/>
    <property type="match status" value="1"/>
</dbReference>
<name>A0A0P6X456_9CHLR</name>
<dbReference type="Gene3D" id="2.70.70.10">
    <property type="entry name" value="Glucose Permease (Domain IIA)"/>
    <property type="match status" value="1"/>
</dbReference>
<feature type="domain" description="LysM" evidence="1">
    <location>
        <begin position="94"/>
        <end position="138"/>
    </location>
</feature>
<dbReference type="RefSeq" id="WP_075062487.1">
    <property type="nucleotide sequence ID" value="NZ_LGCL01000021.1"/>
</dbReference>
<dbReference type="Pfam" id="PF01551">
    <property type="entry name" value="Peptidase_M23"/>
    <property type="match status" value="1"/>
</dbReference>
<dbReference type="GO" id="GO:0004222">
    <property type="term" value="F:metalloendopeptidase activity"/>
    <property type="evidence" value="ECO:0007669"/>
    <property type="project" value="TreeGrafter"/>
</dbReference>
<dbReference type="SUPFAM" id="SSF51261">
    <property type="entry name" value="Duplicated hybrid motif"/>
    <property type="match status" value="1"/>
</dbReference>
<proteinExistence type="predicted"/>
<evidence type="ECO:0000313" key="2">
    <source>
        <dbReference type="EMBL" id="KPL77841.1"/>
    </source>
</evidence>
<dbReference type="Proteomes" id="UP000050417">
    <property type="component" value="Unassembled WGS sequence"/>
</dbReference>
<evidence type="ECO:0000259" key="1">
    <source>
        <dbReference type="PROSITE" id="PS51782"/>
    </source>
</evidence>
<dbReference type="InterPro" id="IPR050570">
    <property type="entry name" value="Cell_wall_metabolism_enzyme"/>
</dbReference>
<accession>A0A0P6X456</accession>
<dbReference type="SMART" id="SM00257">
    <property type="entry name" value="LysM"/>
    <property type="match status" value="1"/>
</dbReference>